<keyword evidence="2" id="KW-0597">Phosphoprotein</keyword>
<dbReference type="Pfam" id="PF00550">
    <property type="entry name" value="PP-binding"/>
    <property type="match status" value="1"/>
</dbReference>
<dbReference type="Pfam" id="PF23562">
    <property type="entry name" value="AMP-binding_C_3"/>
    <property type="match status" value="1"/>
</dbReference>
<dbReference type="InterPro" id="IPR006162">
    <property type="entry name" value="Ppantetheine_attach_site"/>
</dbReference>
<dbReference type="Gene3D" id="3.40.50.12780">
    <property type="entry name" value="N-terminal domain of ligase-like"/>
    <property type="match status" value="1"/>
</dbReference>
<dbReference type="Pfam" id="PF07993">
    <property type="entry name" value="NAD_binding_4"/>
    <property type="match status" value="1"/>
</dbReference>
<dbReference type="InterPro" id="IPR020806">
    <property type="entry name" value="PKS_PP-bd"/>
</dbReference>
<reference evidence="5" key="1">
    <citation type="submission" date="2015-01" db="EMBL/GenBank/DDBJ databases">
        <authorList>
            <person name="Durling Mikael"/>
        </authorList>
    </citation>
    <scope>NUCLEOTIDE SEQUENCE</scope>
</reference>
<dbReference type="PROSITE" id="PS50075">
    <property type="entry name" value="CARRIER"/>
    <property type="match status" value="1"/>
</dbReference>
<sequence>MATPDVASALEGIEIEHIETSALNQAIYTDVDNDDSSLRTVDSLIRRRAAQNPLSHIVSYPSTGIQFVDYTMQQLDVFAWRVAKHYEKDIPVRVSSSEKPRVVALLGPSNLEYLVTILALTKLGHTALLLSTRIPQPAIESLLSSTGSSVLLSDDRHKEMAEKVRDSMGTEIFTIVGRSAFEYPIEAHSDTRFDSHLDPAIETNNIAFIIHSSGSTGLPKAIYQTHKSCLANYAISMDMKAFITLPLFHNHGICNMFRAVYSSKSIHLYNADLPLTQGYLVRIMREHDFEIFYGVPYALKLLSETEEGIQLLQKLKVVMYGGSACPDELGNSLVDSNVNLIGHYGATEVGQLMTSFRPEGDKAWNYVREHDRLSPYLKWVPRGPGLFECVVTEGWPAKVQSNQPDGSYATKDLFQPHPTIPRAWKYIARLDDTLVLVNGEKFGPVAMEGQIRSNRDVAEVVVFGAGRPCLGALIVPAPSLSGKSQEEILEVIWPVVKSANQSVDSFAHISKSMTKLLPTDCAYPRTDKGSIIRQAFYKTFQKEIEEAYDEKDTETANRQKFNLDEMRAFVRNLLSDSLPAAGQVEDTTDFFLLGLDSLQAIQMRSSILRNVDFGEGRKFGQNIAFDYPSIEKLSSFLYSLSIGQAADQKSSVESEMQDLINKYKTLGAAQASTVVLTGATGSLGAHIVAKLAPNPKIRKIVCLARAANSSSAQKRVVESLIQRRLLHTLPQEERRKIVALSSDLTDSRLGLSDDAYNSISRDLTAVIHCAWSVNFNMQLSSFEKSNIVGVRHLLDLCHASPAKPSMNFCSSISTCVRSTVIPVPEAVPDLGWAQGMGYAQSKSVAEHICANAAEQGVKVRVLRVGQLVGDTQHGVWNAQEAVPMMLQTALSVGSLPKLKETPSWLPVDTAAESITDISLSDAGSLFANVTHPKTFDFVKDLLPALEEAGLEFEQVEPKEWVRRLRASNPDPKLNPPIKLVDFFASKYDKDEFAPSKPFATDVAQSLSPCLANAPVLDQGFVKKFTEYFLQNAWTALPESTTYPKFAVFVFGIDEATSAAVGQKVSNWLSVPLVEGQSLHTRPAIEKLRQGVALSLEDTTGWLSRLSSHITEVLLELSHPSVVLASSTMSQSWRFQLRDSLARQNIKTLFIDLQATSDLGKQISSIGERERHAVGEIDVLPVDLDGDETEVFESVRWMLQVKGLNPIE</sequence>
<dbReference type="EMBL" id="CDPU01000001">
    <property type="protein sequence ID" value="CEO44025.1"/>
    <property type="molecule type" value="Genomic_DNA"/>
</dbReference>
<dbReference type="InterPro" id="IPR042099">
    <property type="entry name" value="ANL_N_sf"/>
</dbReference>
<dbReference type="Pfam" id="PF00501">
    <property type="entry name" value="AMP-binding"/>
    <property type="match status" value="1"/>
</dbReference>
<dbReference type="Gene3D" id="3.40.50.300">
    <property type="entry name" value="P-loop containing nucleotide triphosphate hydrolases"/>
    <property type="match status" value="1"/>
</dbReference>
<dbReference type="InterPro" id="IPR051414">
    <property type="entry name" value="Adenylate-forming_Reductase"/>
</dbReference>
<dbReference type="InterPro" id="IPR013120">
    <property type="entry name" value="FAR_NAD-bd"/>
</dbReference>
<dbReference type="PANTHER" id="PTHR43439:SF2">
    <property type="entry name" value="ENZYME, PUTATIVE (JCVI)-RELATED"/>
    <property type="match status" value="1"/>
</dbReference>
<dbReference type="InterPro" id="IPR036291">
    <property type="entry name" value="NAD(P)-bd_dom_sf"/>
</dbReference>
<dbReference type="InterPro" id="IPR000873">
    <property type="entry name" value="AMP-dep_synth/lig_dom"/>
</dbReference>
<feature type="domain" description="Carrier" evidence="4">
    <location>
        <begin position="561"/>
        <end position="641"/>
    </location>
</feature>
<dbReference type="Gene3D" id="3.40.50.720">
    <property type="entry name" value="NAD(P)-binding Rossmann-like Domain"/>
    <property type="match status" value="1"/>
</dbReference>
<keyword evidence="3" id="KW-0521">NADP</keyword>
<evidence type="ECO:0000256" key="1">
    <source>
        <dbReference type="ARBA" id="ARBA00022450"/>
    </source>
</evidence>
<name>A0A0B7JMP0_BIOOC</name>
<proteinExistence type="predicted"/>
<dbReference type="Gene3D" id="1.10.1200.10">
    <property type="entry name" value="ACP-like"/>
    <property type="match status" value="1"/>
</dbReference>
<dbReference type="AlphaFoldDB" id="A0A0B7JMP0"/>
<dbReference type="InterPro" id="IPR020845">
    <property type="entry name" value="AMP-binding_CS"/>
</dbReference>
<dbReference type="InterPro" id="IPR009081">
    <property type="entry name" value="PP-bd_ACP"/>
</dbReference>
<organism evidence="5">
    <name type="scientific">Bionectria ochroleuca</name>
    <name type="common">Gliocladium roseum</name>
    <dbReference type="NCBI Taxonomy" id="29856"/>
    <lineage>
        <taxon>Eukaryota</taxon>
        <taxon>Fungi</taxon>
        <taxon>Dikarya</taxon>
        <taxon>Ascomycota</taxon>
        <taxon>Pezizomycotina</taxon>
        <taxon>Sordariomycetes</taxon>
        <taxon>Hypocreomycetidae</taxon>
        <taxon>Hypocreales</taxon>
        <taxon>Bionectriaceae</taxon>
        <taxon>Clonostachys</taxon>
    </lineage>
</organism>
<keyword evidence="1" id="KW-0596">Phosphopantetheine</keyword>
<dbReference type="SMART" id="SM00823">
    <property type="entry name" value="PKS_PP"/>
    <property type="match status" value="1"/>
</dbReference>
<dbReference type="SUPFAM" id="SSF51735">
    <property type="entry name" value="NAD(P)-binding Rossmann-fold domains"/>
    <property type="match status" value="1"/>
</dbReference>
<dbReference type="SUPFAM" id="SSF56801">
    <property type="entry name" value="Acetyl-CoA synthetase-like"/>
    <property type="match status" value="1"/>
</dbReference>
<evidence type="ECO:0000313" key="5">
    <source>
        <dbReference type="EMBL" id="CEO44025.1"/>
    </source>
</evidence>
<evidence type="ECO:0000256" key="2">
    <source>
        <dbReference type="ARBA" id="ARBA00022553"/>
    </source>
</evidence>
<dbReference type="PROSITE" id="PS00455">
    <property type="entry name" value="AMP_BINDING"/>
    <property type="match status" value="1"/>
</dbReference>
<gene>
    <name evidence="5" type="ORF">BN869_000000080_1</name>
</gene>
<dbReference type="InterPro" id="IPR036736">
    <property type="entry name" value="ACP-like_sf"/>
</dbReference>
<evidence type="ECO:0000259" key="4">
    <source>
        <dbReference type="PROSITE" id="PS50075"/>
    </source>
</evidence>
<dbReference type="GO" id="GO:0031177">
    <property type="term" value="F:phosphopantetheine binding"/>
    <property type="evidence" value="ECO:0007669"/>
    <property type="project" value="InterPro"/>
</dbReference>
<evidence type="ECO:0000256" key="3">
    <source>
        <dbReference type="ARBA" id="ARBA00022857"/>
    </source>
</evidence>
<dbReference type="SUPFAM" id="SSF47336">
    <property type="entry name" value="ACP-like"/>
    <property type="match status" value="1"/>
</dbReference>
<dbReference type="PANTHER" id="PTHR43439">
    <property type="entry name" value="PHENYLACETATE-COENZYME A LIGASE"/>
    <property type="match status" value="1"/>
</dbReference>
<accession>A0A0B7JMP0</accession>
<dbReference type="InterPro" id="IPR027417">
    <property type="entry name" value="P-loop_NTPase"/>
</dbReference>
<dbReference type="PROSITE" id="PS00012">
    <property type="entry name" value="PHOSPHOPANTETHEINE"/>
    <property type="match status" value="1"/>
</dbReference>
<protein>
    <recommendedName>
        <fullName evidence="4">Carrier domain-containing protein</fullName>
    </recommendedName>
</protein>